<feature type="compositionally biased region" description="Basic and acidic residues" evidence="2">
    <location>
        <begin position="38"/>
        <end position="52"/>
    </location>
</feature>
<feature type="compositionally biased region" description="Basic residues" evidence="2">
    <location>
        <begin position="61"/>
        <end position="74"/>
    </location>
</feature>
<evidence type="ECO:0000256" key="1">
    <source>
        <dbReference type="SAM" id="Coils"/>
    </source>
</evidence>
<evidence type="ECO:0000256" key="2">
    <source>
        <dbReference type="SAM" id="MobiDB-lite"/>
    </source>
</evidence>
<evidence type="ECO:0000313" key="3">
    <source>
        <dbReference type="EMBL" id="PIO22535.1"/>
    </source>
</evidence>
<reference evidence="4" key="1">
    <citation type="journal article" date="2017" name="Nat. Commun.">
        <title>The North American bullfrog draft genome provides insight into hormonal regulation of long noncoding RNA.</title>
        <authorList>
            <person name="Hammond S.A."/>
            <person name="Warren R.L."/>
            <person name="Vandervalk B.P."/>
            <person name="Kucuk E."/>
            <person name="Khan H."/>
            <person name="Gibb E.A."/>
            <person name="Pandoh P."/>
            <person name="Kirk H."/>
            <person name="Zhao Y."/>
            <person name="Jones M."/>
            <person name="Mungall A.J."/>
            <person name="Coope R."/>
            <person name="Pleasance S."/>
            <person name="Moore R.A."/>
            <person name="Holt R.A."/>
            <person name="Round J.M."/>
            <person name="Ohora S."/>
            <person name="Walle B.V."/>
            <person name="Veldhoen N."/>
            <person name="Helbing C.C."/>
            <person name="Birol I."/>
        </authorList>
    </citation>
    <scope>NUCLEOTIDE SEQUENCE [LARGE SCALE GENOMIC DNA]</scope>
</reference>
<name>A0A2G9R3X2_AQUCT</name>
<keyword evidence="1" id="KW-0175">Coiled coil</keyword>
<feature type="region of interest" description="Disordered" evidence="2">
    <location>
        <begin position="1"/>
        <end position="75"/>
    </location>
</feature>
<dbReference type="PANTHER" id="PTHR22444:SF1">
    <property type="entry name" value="GLUTAMATE-RICH PROTEIN 1"/>
    <property type="match status" value="1"/>
</dbReference>
<dbReference type="OrthoDB" id="6151351at2759"/>
<dbReference type="Proteomes" id="UP000228934">
    <property type="component" value="Unassembled WGS sequence"/>
</dbReference>
<gene>
    <name evidence="3" type="ORF">AB205_0174240</name>
</gene>
<sequence length="224" mass="25776">SLTGTEKFVIKLQENQPVKRRKRRRQRKKENTASHSAPDSRNHQKPTEDQTLKSESLFINKNKKRKLQRKRQKERLKAAGLWPKMKTVELTNQPETGIVDAVEQSVAQSEEELKKTEDLLDFLQATQEIYFTECKSPCADSALSTELVLEIINQIKNGAVPFSELCLLHQLKSLLLLQDIERLKDSLDSFKEHSSMPVGHRLALHSLFCYWISDILPIKLKATS</sequence>
<keyword evidence="4" id="KW-1185">Reference proteome</keyword>
<protein>
    <recommendedName>
        <fullName evidence="5">Glutamate-rich protein 1</fullName>
    </recommendedName>
</protein>
<feature type="coiled-coil region" evidence="1">
    <location>
        <begin position="99"/>
        <end position="126"/>
    </location>
</feature>
<evidence type="ECO:0008006" key="5">
    <source>
        <dbReference type="Google" id="ProtNLM"/>
    </source>
</evidence>
<dbReference type="AlphaFoldDB" id="A0A2G9R3X2"/>
<dbReference type="EMBL" id="KV945659">
    <property type="protein sequence ID" value="PIO22535.1"/>
    <property type="molecule type" value="Genomic_DNA"/>
</dbReference>
<dbReference type="InterPro" id="IPR026719">
    <property type="entry name" value="ERICH1"/>
</dbReference>
<dbReference type="PANTHER" id="PTHR22444">
    <property type="entry name" value="GLUTAMATE-RICH PROTEIN 1"/>
    <property type="match status" value="1"/>
</dbReference>
<evidence type="ECO:0000313" key="4">
    <source>
        <dbReference type="Proteomes" id="UP000228934"/>
    </source>
</evidence>
<accession>A0A2G9R3X2</accession>
<proteinExistence type="predicted"/>
<feature type="compositionally biased region" description="Basic residues" evidence="2">
    <location>
        <begin position="18"/>
        <end position="28"/>
    </location>
</feature>
<feature type="non-terminal residue" evidence="3">
    <location>
        <position position="1"/>
    </location>
</feature>
<organism evidence="3 4">
    <name type="scientific">Aquarana catesbeiana</name>
    <name type="common">American bullfrog</name>
    <name type="synonym">Rana catesbeiana</name>
    <dbReference type="NCBI Taxonomy" id="8400"/>
    <lineage>
        <taxon>Eukaryota</taxon>
        <taxon>Metazoa</taxon>
        <taxon>Chordata</taxon>
        <taxon>Craniata</taxon>
        <taxon>Vertebrata</taxon>
        <taxon>Euteleostomi</taxon>
        <taxon>Amphibia</taxon>
        <taxon>Batrachia</taxon>
        <taxon>Anura</taxon>
        <taxon>Neobatrachia</taxon>
        <taxon>Ranoidea</taxon>
        <taxon>Ranidae</taxon>
        <taxon>Aquarana</taxon>
    </lineage>
</organism>